<feature type="region of interest" description="Disordered" evidence="12">
    <location>
        <begin position="409"/>
        <end position="429"/>
    </location>
</feature>
<proteinExistence type="inferred from homology"/>
<comment type="catalytic activity">
    <reaction evidence="11">
        <text>O-phospho-D-serine + H2O = D-serine + phosphate</text>
        <dbReference type="Rhea" id="RHEA:24873"/>
        <dbReference type="ChEBI" id="CHEBI:15377"/>
        <dbReference type="ChEBI" id="CHEBI:35247"/>
        <dbReference type="ChEBI" id="CHEBI:43474"/>
        <dbReference type="ChEBI" id="CHEBI:58680"/>
        <dbReference type="EC" id="3.1.3.3"/>
    </reaction>
</comment>
<dbReference type="SUPFAM" id="SSF56784">
    <property type="entry name" value="HAD-like"/>
    <property type="match status" value="1"/>
</dbReference>
<comment type="cofactor">
    <cofactor evidence="1">
        <name>Mg(2+)</name>
        <dbReference type="ChEBI" id="CHEBI:18420"/>
    </cofactor>
</comment>
<keyword evidence="8" id="KW-0460">Magnesium</keyword>
<keyword evidence="7 14" id="KW-0378">Hydrolase</keyword>
<dbReference type="InterPro" id="IPR050582">
    <property type="entry name" value="HAD-like_SerB"/>
</dbReference>
<evidence type="ECO:0000256" key="4">
    <source>
        <dbReference type="ARBA" id="ARBA00012640"/>
    </source>
</evidence>
<evidence type="ECO:0000256" key="13">
    <source>
        <dbReference type="SAM" id="SignalP"/>
    </source>
</evidence>
<keyword evidence="9" id="KW-0718">Serine biosynthesis</keyword>
<evidence type="ECO:0000256" key="6">
    <source>
        <dbReference type="ARBA" id="ARBA00022723"/>
    </source>
</evidence>
<evidence type="ECO:0000256" key="8">
    <source>
        <dbReference type="ARBA" id="ARBA00022842"/>
    </source>
</evidence>
<dbReference type="InterPro" id="IPR023214">
    <property type="entry name" value="HAD_sf"/>
</dbReference>
<protein>
    <recommendedName>
        <fullName evidence="4">phosphoserine phosphatase</fullName>
        <ecNumber evidence="4">3.1.3.3</ecNumber>
    </recommendedName>
</protein>
<name>A0AAU3GQF7_9ACTN</name>
<evidence type="ECO:0000256" key="3">
    <source>
        <dbReference type="ARBA" id="ARBA00009184"/>
    </source>
</evidence>
<dbReference type="EC" id="3.1.3.3" evidence="4"/>
<reference evidence="14" key="1">
    <citation type="submission" date="2022-10" db="EMBL/GenBank/DDBJ databases">
        <title>The complete genomes of actinobacterial strains from the NBC collection.</title>
        <authorList>
            <person name="Joergensen T.S."/>
            <person name="Alvarez Arevalo M."/>
            <person name="Sterndorff E.B."/>
            <person name="Faurdal D."/>
            <person name="Vuksanovic O."/>
            <person name="Mourched A.-S."/>
            <person name="Charusanti P."/>
            <person name="Shaw S."/>
            <person name="Blin K."/>
            <person name="Weber T."/>
        </authorList>
    </citation>
    <scope>NUCLEOTIDE SEQUENCE</scope>
    <source>
        <strain evidence="14">NBC_01401</strain>
    </source>
</reference>
<evidence type="ECO:0000256" key="5">
    <source>
        <dbReference type="ARBA" id="ARBA00022605"/>
    </source>
</evidence>
<evidence type="ECO:0000256" key="7">
    <source>
        <dbReference type="ARBA" id="ARBA00022801"/>
    </source>
</evidence>
<evidence type="ECO:0000256" key="9">
    <source>
        <dbReference type="ARBA" id="ARBA00023299"/>
    </source>
</evidence>
<dbReference type="PANTHER" id="PTHR43344">
    <property type="entry name" value="PHOSPHOSERINE PHOSPHATASE"/>
    <property type="match status" value="1"/>
</dbReference>
<gene>
    <name evidence="14" type="ORF">OG626_10415</name>
</gene>
<organism evidence="14">
    <name type="scientific">Streptomyces sp. NBC_01401</name>
    <dbReference type="NCBI Taxonomy" id="2903854"/>
    <lineage>
        <taxon>Bacteria</taxon>
        <taxon>Bacillati</taxon>
        <taxon>Actinomycetota</taxon>
        <taxon>Actinomycetes</taxon>
        <taxon>Kitasatosporales</taxon>
        <taxon>Streptomycetaceae</taxon>
        <taxon>Streptomyces</taxon>
    </lineage>
</organism>
<keyword evidence="13" id="KW-0732">Signal</keyword>
<feature type="chain" id="PRO_5043715737" description="phosphoserine phosphatase" evidence="13">
    <location>
        <begin position="29"/>
        <end position="429"/>
    </location>
</feature>
<dbReference type="EMBL" id="CP109535">
    <property type="protein sequence ID" value="WTY95275.1"/>
    <property type="molecule type" value="Genomic_DNA"/>
</dbReference>
<dbReference type="GO" id="GO:0036424">
    <property type="term" value="F:L-phosphoserine phosphatase activity"/>
    <property type="evidence" value="ECO:0007669"/>
    <property type="project" value="TreeGrafter"/>
</dbReference>
<comment type="similarity">
    <text evidence="3">Belongs to the HAD-like hydrolase superfamily. SerB family.</text>
</comment>
<feature type="signal peptide" evidence="13">
    <location>
        <begin position="1"/>
        <end position="28"/>
    </location>
</feature>
<evidence type="ECO:0000256" key="11">
    <source>
        <dbReference type="ARBA" id="ARBA00048523"/>
    </source>
</evidence>
<evidence type="ECO:0000256" key="12">
    <source>
        <dbReference type="SAM" id="MobiDB-lite"/>
    </source>
</evidence>
<dbReference type="PANTHER" id="PTHR43344:SF2">
    <property type="entry name" value="PHOSPHOSERINE PHOSPHATASE"/>
    <property type="match status" value="1"/>
</dbReference>
<accession>A0AAU3GQF7</accession>
<evidence type="ECO:0000256" key="2">
    <source>
        <dbReference type="ARBA" id="ARBA00005135"/>
    </source>
</evidence>
<keyword evidence="5" id="KW-0028">Amino-acid biosynthesis</keyword>
<dbReference type="InterPro" id="IPR036412">
    <property type="entry name" value="HAD-like_sf"/>
</dbReference>
<evidence type="ECO:0000256" key="10">
    <source>
        <dbReference type="ARBA" id="ARBA00048138"/>
    </source>
</evidence>
<dbReference type="GO" id="GO:0000287">
    <property type="term" value="F:magnesium ion binding"/>
    <property type="evidence" value="ECO:0007669"/>
    <property type="project" value="TreeGrafter"/>
</dbReference>
<keyword evidence="6" id="KW-0479">Metal-binding</keyword>
<sequence>MRTRPVLAWTSAVTAAFAVAAAAGPVAAAPAAPVSVTPKAHCPQLSDELAWYGDNRAQLQRVIDERGTCHGKGGPRPVAAFDWDNTITKNDVTDATISWSLRHDKILRPARWKDTSKWLTGTGEKALTEACGTDVEVGAPLPTSTDDRCADEILQIREDGTTMSGEAAFAGEWNHRRTVPQYAWVPQLFAGHTVPELRAYTAAARKEALAAPVGATRTVGTHVLPAYVRYYEQQRDLVGTLQKAGFDVWIVSAGSEPVTEVWSRGIGIDRAHTVAIRSVLDRKGRITTRNEGCGGVGVTQGEAIPYIDGKRCWINQEIYGIHGRAAWNRQAPDRRIALGGGDADTDVTFVDDATGAHLVLNRNKNEVMCRAYDNADGRWVVNPMFIEPLPRKTTAYPCATAAYNEPDGGFGPVLRRDGSVVPDQQDTVY</sequence>
<comment type="pathway">
    <text evidence="2">Amino-acid biosynthesis; L-serine biosynthesis; L-serine from 3-phospho-D-glycerate: step 3/3.</text>
</comment>
<dbReference type="GO" id="GO:0006564">
    <property type="term" value="P:L-serine biosynthetic process"/>
    <property type="evidence" value="ECO:0007669"/>
    <property type="project" value="UniProtKB-KW"/>
</dbReference>
<dbReference type="GO" id="GO:0005737">
    <property type="term" value="C:cytoplasm"/>
    <property type="evidence" value="ECO:0007669"/>
    <property type="project" value="TreeGrafter"/>
</dbReference>
<dbReference type="Gene3D" id="3.40.50.1000">
    <property type="entry name" value="HAD superfamily/HAD-like"/>
    <property type="match status" value="2"/>
</dbReference>
<evidence type="ECO:0000256" key="1">
    <source>
        <dbReference type="ARBA" id="ARBA00001946"/>
    </source>
</evidence>
<dbReference type="AlphaFoldDB" id="A0AAU3GQF7"/>
<evidence type="ECO:0000313" key="14">
    <source>
        <dbReference type="EMBL" id="WTY95275.1"/>
    </source>
</evidence>
<comment type="catalytic activity">
    <reaction evidence="10">
        <text>O-phospho-L-serine + H2O = L-serine + phosphate</text>
        <dbReference type="Rhea" id="RHEA:21208"/>
        <dbReference type="ChEBI" id="CHEBI:15377"/>
        <dbReference type="ChEBI" id="CHEBI:33384"/>
        <dbReference type="ChEBI" id="CHEBI:43474"/>
        <dbReference type="ChEBI" id="CHEBI:57524"/>
        <dbReference type="EC" id="3.1.3.3"/>
    </reaction>
</comment>